<dbReference type="Proteomes" id="UP001372834">
    <property type="component" value="Unassembled WGS sequence"/>
</dbReference>
<feature type="domain" description="Peptidase S1" evidence="6">
    <location>
        <begin position="87"/>
        <end position="336"/>
    </location>
</feature>
<comment type="similarity">
    <text evidence="4">Belongs to the peptidase S1 family. CLIP subfamily.</text>
</comment>
<keyword evidence="2" id="KW-1015">Disulfide bond</keyword>
<comment type="caution">
    <text evidence="7">The sequence shown here is derived from an EMBL/GenBank/DDBJ whole genome shotgun (WGS) entry which is preliminary data.</text>
</comment>
<accession>A0AAN8P5U9</accession>
<dbReference type="PROSITE" id="PS50240">
    <property type="entry name" value="TRYPSIN_DOM"/>
    <property type="match status" value="1"/>
</dbReference>
<sequence>MVLANGCLNFLGAQCAGYCREKEDCLGDKDVGDCSGNLMCCKNTGKSKEKCQSYAKYVYQESQGVVLLARSFLQNVSDCHIEAVPLVVGGEKAKPKEFPHMAAVGYGKSLSSAIWLCGGALISENYVLSAAHCASSGESGDAKFIRLGGLNLKEEDDSIVQKFTITERIVHPRYKASSKYDDIALFKFTGSIRMDGHTRPACLYAGYDEIKFKKAAATGWGKTNYNSYEGSPDLMKVYLDVIDQDTCSTFFTTERGGNGLARGLVPSQLCAGVLEGGKDTCQGDSGGPLQVVASDPYCMYKIIGITSFGKFCGFKNSPAVYTRVSNYVPWIESVVWP</sequence>
<protein>
    <recommendedName>
        <fullName evidence="6">Peptidase S1 domain-containing protein</fullName>
    </recommendedName>
</protein>
<dbReference type="GO" id="GO:0004252">
    <property type="term" value="F:serine-type endopeptidase activity"/>
    <property type="evidence" value="ECO:0007669"/>
    <property type="project" value="InterPro"/>
</dbReference>
<dbReference type="InterPro" id="IPR001314">
    <property type="entry name" value="Peptidase_S1A"/>
</dbReference>
<gene>
    <name evidence="7" type="ORF">RUM43_007449</name>
</gene>
<dbReference type="PROSITE" id="PS00135">
    <property type="entry name" value="TRYPSIN_SER"/>
    <property type="match status" value="1"/>
</dbReference>
<proteinExistence type="inferred from homology"/>
<dbReference type="GO" id="GO:0006508">
    <property type="term" value="P:proteolysis"/>
    <property type="evidence" value="ECO:0007669"/>
    <property type="project" value="UniProtKB-KW"/>
</dbReference>
<evidence type="ECO:0000256" key="2">
    <source>
        <dbReference type="ARBA" id="ARBA00023157"/>
    </source>
</evidence>
<dbReference type="PANTHER" id="PTHR24252">
    <property type="entry name" value="ACROSIN-RELATED"/>
    <property type="match status" value="1"/>
</dbReference>
<dbReference type="InterPro" id="IPR033116">
    <property type="entry name" value="TRYPSIN_SER"/>
</dbReference>
<dbReference type="InterPro" id="IPR001254">
    <property type="entry name" value="Trypsin_dom"/>
</dbReference>
<evidence type="ECO:0000256" key="1">
    <source>
        <dbReference type="ARBA" id="ARBA00022729"/>
    </source>
</evidence>
<name>A0AAN8P5U9_POLSC</name>
<dbReference type="PRINTS" id="PR00722">
    <property type="entry name" value="CHYMOTRYPSIN"/>
</dbReference>
<evidence type="ECO:0000256" key="4">
    <source>
        <dbReference type="ARBA" id="ARBA00024195"/>
    </source>
</evidence>
<dbReference type="InterPro" id="IPR043504">
    <property type="entry name" value="Peptidase_S1_PA_chymotrypsin"/>
</dbReference>
<keyword evidence="5" id="KW-0720">Serine protease</keyword>
<dbReference type="EMBL" id="JAWJWE010000003">
    <property type="protein sequence ID" value="KAK6639179.1"/>
    <property type="molecule type" value="Genomic_DNA"/>
</dbReference>
<dbReference type="FunFam" id="2.40.10.10:FF:000028">
    <property type="entry name" value="Serine protease easter"/>
    <property type="match status" value="1"/>
</dbReference>
<dbReference type="PROSITE" id="PS00134">
    <property type="entry name" value="TRYPSIN_HIS"/>
    <property type="match status" value="1"/>
</dbReference>
<keyword evidence="3" id="KW-0325">Glycoprotein</keyword>
<dbReference type="SUPFAM" id="SSF50494">
    <property type="entry name" value="Trypsin-like serine proteases"/>
    <property type="match status" value="1"/>
</dbReference>
<reference evidence="7 8" key="1">
    <citation type="submission" date="2023-10" db="EMBL/GenBank/DDBJ databases">
        <title>Genomes of two closely related lineages of the louse Polyplax serrata with different host specificities.</title>
        <authorList>
            <person name="Martinu J."/>
            <person name="Tarabai H."/>
            <person name="Stefka J."/>
            <person name="Hypsa V."/>
        </authorList>
    </citation>
    <scope>NUCLEOTIDE SEQUENCE [LARGE SCALE GENOMIC DNA]</scope>
    <source>
        <strain evidence="7">HR10_N</strain>
    </source>
</reference>
<keyword evidence="5" id="KW-0378">Hydrolase</keyword>
<dbReference type="InterPro" id="IPR018114">
    <property type="entry name" value="TRYPSIN_HIS"/>
</dbReference>
<keyword evidence="1" id="KW-0732">Signal</keyword>
<dbReference type="CDD" id="cd00190">
    <property type="entry name" value="Tryp_SPc"/>
    <property type="match status" value="1"/>
</dbReference>
<evidence type="ECO:0000256" key="3">
    <source>
        <dbReference type="ARBA" id="ARBA00023180"/>
    </source>
</evidence>
<dbReference type="PANTHER" id="PTHR24252:SF7">
    <property type="entry name" value="HYALIN"/>
    <property type="match status" value="1"/>
</dbReference>
<evidence type="ECO:0000313" key="7">
    <source>
        <dbReference type="EMBL" id="KAK6639179.1"/>
    </source>
</evidence>
<dbReference type="InterPro" id="IPR009003">
    <property type="entry name" value="Peptidase_S1_PA"/>
</dbReference>
<dbReference type="AlphaFoldDB" id="A0AAN8P5U9"/>
<evidence type="ECO:0000313" key="8">
    <source>
        <dbReference type="Proteomes" id="UP001372834"/>
    </source>
</evidence>
<evidence type="ECO:0000259" key="6">
    <source>
        <dbReference type="PROSITE" id="PS50240"/>
    </source>
</evidence>
<dbReference type="SMART" id="SM00020">
    <property type="entry name" value="Tryp_SPc"/>
    <property type="match status" value="1"/>
</dbReference>
<organism evidence="7 8">
    <name type="scientific">Polyplax serrata</name>
    <name type="common">Common mouse louse</name>
    <dbReference type="NCBI Taxonomy" id="468196"/>
    <lineage>
        <taxon>Eukaryota</taxon>
        <taxon>Metazoa</taxon>
        <taxon>Ecdysozoa</taxon>
        <taxon>Arthropoda</taxon>
        <taxon>Hexapoda</taxon>
        <taxon>Insecta</taxon>
        <taxon>Pterygota</taxon>
        <taxon>Neoptera</taxon>
        <taxon>Paraneoptera</taxon>
        <taxon>Psocodea</taxon>
        <taxon>Troctomorpha</taxon>
        <taxon>Phthiraptera</taxon>
        <taxon>Anoplura</taxon>
        <taxon>Polyplacidae</taxon>
        <taxon>Polyplax</taxon>
    </lineage>
</organism>
<dbReference type="FunFam" id="2.40.10.10:FF:000002">
    <property type="entry name" value="Transmembrane protease serine"/>
    <property type="match status" value="1"/>
</dbReference>
<dbReference type="Gene3D" id="2.40.10.10">
    <property type="entry name" value="Trypsin-like serine proteases"/>
    <property type="match status" value="1"/>
</dbReference>
<keyword evidence="5" id="KW-0645">Protease</keyword>
<evidence type="ECO:0000256" key="5">
    <source>
        <dbReference type="RuleBase" id="RU363034"/>
    </source>
</evidence>
<dbReference type="Pfam" id="PF00089">
    <property type="entry name" value="Trypsin"/>
    <property type="match status" value="1"/>
</dbReference>